<dbReference type="PROSITE" id="PS50249">
    <property type="entry name" value="MPN"/>
    <property type="match status" value="1"/>
</dbReference>
<dbReference type="Pfam" id="PF04002">
    <property type="entry name" value="RadC"/>
    <property type="match status" value="1"/>
</dbReference>
<dbReference type="InterPro" id="IPR025657">
    <property type="entry name" value="RadC_JAB"/>
</dbReference>
<dbReference type="AlphaFoldDB" id="B1MXF0"/>
<keyword evidence="4" id="KW-0378">Hydrolase</keyword>
<dbReference type="EMBL" id="DQ489736">
    <property type="protein sequence ID" value="ACA82202.1"/>
    <property type="molecule type" value="Genomic_DNA"/>
</dbReference>
<dbReference type="SUPFAM" id="SSF102712">
    <property type="entry name" value="JAB1/MPN domain"/>
    <property type="match status" value="1"/>
</dbReference>
<dbReference type="eggNOG" id="COG2003">
    <property type="taxonomic scope" value="Bacteria"/>
</dbReference>
<dbReference type="InterPro" id="IPR037518">
    <property type="entry name" value="MPN"/>
</dbReference>
<dbReference type="GO" id="GO:0046872">
    <property type="term" value="F:metal ion binding"/>
    <property type="evidence" value="ECO:0007669"/>
    <property type="project" value="UniProtKB-KW"/>
</dbReference>
<keyword evidence="9" id="KW-1185">Reference proteome</keyword>
<feature type="domain" description="MPN" evidence="7">
    <location>
        <begin position="74"/>
        <end position="199"/>
    </location>
</feature>
<name>B1MXF0_LEUCK</name>
<protein>
    <submittedName>
        <fullName evidence="8">DNA repair protein</fullName>
    </submittedName>
</protein>
<dbReference type="InterPro" id="IPR020891">
    <property type="entry name" value="UPF0758_CS"/>
</dbReference>
<proteinExistence type="inferred from homology"/>
<dbReference type="STRING" id="349519.LCK_00369"/>
<dbReference type="OrthoDB" id="9804482at2"/>
<dbReference type="Proteomes" id="UP000002166">
    <property type="component" value="Chromosome"/>
</dbReference>
<dbReference type="InterPro" id="IPR001405">
    <property type="entry name" value="UPF0758"/>
</dbReference>
<evidence type="ECO:0000313" key="9">
    <source>
        <dbReference type="Proteomes" id="UP000002166"/>
    </source>
</evidence>
<keyword evidence="5" id="KW-0862">Zinc</keyword>
<dbReference type="PANTHER" id="PTHR30471:SF3">
    <property type="entry name" value="UPF0758 PROTEIN YEES-RELATED"/>
    <property type="match status" value="1"/>
</dbReference>
<evidence type="ECO:0000256" key="2">
    <source>
        <dbReference type="ARBA" id="ARBA00022670"/>
    </source>
</evidence>
<keyword evidence="2" id="KW-0645">Protease</keyword>
<gene>
    <name evidence="8" type="ordered locus">LCK_00369</name>
</gene>
<evidence type="ECO:0000256" key="3">
    <source>
        <dbReference type="ARBA" id="ARBA00022723"/>
    </source>
</evidence>
<organism evidence="8 9">
    <name type="scientific">Leuconostoc citreum (strain KM20)</name>
    <dbReference type="NCBI Taxonomy" id="349519"/>
    <lineage>
        <taxon>Bacteria</taxon>
        <taxon>Bacillati</taxon>
        <taxon>Bacillota</taxon>
        <taxon>Bacilli</taxon>
        <taxon>Lactobacillales</taxon>
        <taxon>Lactobacillaceae</taxon>
        <taxon>Leuconostoc</taxon>
    </lineage>
</organism>
<evidence type="ECO:0000259" key="7">
    <source>
        <dbReference type="PROSITE" id="PS50249"/>
    </source>
</evidence>
<dbReference type="GO" id="GO:0006508">
    <property type="term" value="P:proteolysis"/>
    <property type="evidence" value="ECO:0007669"/>
    <property type="project" value="UniProtKB-KW"/>
</dbReference>
<dbReference type="KEGG" id="lci:LCK_00369"/>
<dbReference type="HOGENOM" id="CLU_073529_2_0_9"/>
<reference evidence="8 9" key="1">
    <citation type="journal article" date="2008" name="J. Bacteriol.">
        <title>Complete genome sequence of Leuconostoc citreum KM20.</title>
        <authorList>
            <person name="Kim J.F."/>
            <person name="Jeong H."/>
            <person name="Lee J.-S."/>
            <person name="Choi S.-H."/>
            <person name="Ha M."/>
            <person name="Hur C.-G."/>
            <person name="Kim J.-S."/>
            <person name="Lee S."/>
            <person name="Park H.-S."/>
            <person name="Park Y.-H."/>
            <person name="Oh T.K."/>
        </authorList>
    </citation>
    <scope>NUCLEOTIDE SEQUENCE [LARGE SCALE GENOMIC DNA]</scope>
    <source>
        <strain evidence="8 9">KM20</strain>
    </source>
</reference>
<dbReference type="PROSITE" id="PS01302">
    <property type="entry name" value="UPF0758"/>
    <property type="match status" value="1"/>
</dbReference>
<dbReference type="CDD" id="cd08071">
    <property type="entry name" value="MPN_DUF2466"/>
    <property type="match status" value="1"/>
</dbReference>
<dbReference type="Gene3D" id="3.40.140.10">
    <property type="entry name" value="Cytidine Deaminase, domain 2"/>
    <property type="match status" value="1"/>
</dbReference>
<keyword evidence="3" id="KW-0479">Metal-binding</keyword>
<dbReference type="PANTHER" id="PTHR30471">
    <property type="entry name" value="DNA REPAIR PROTEIN RADC"/>
    <property type="match status" value="1"/>
</dbReference>
<comment type="similarity">
    <text evidence="1">Belongs to the UPF0758 family.</text>
</comment>
<dbReference type="GO" id="GO:0008237">
    <property type="term" value="F:metallopeptidase activity"/>
    <property type="evidence" value="ECO:0007669"/>
    <property type="project" value="UniProtKB-KW"/>
</dbReference>
<evidence type="ECO:0000256" key="5">
    <source>
        <dbReference type="ARBA" id="ARBA00022833"/>
    </source>
</evidence>
<keyword evidence="6" id="KW-0482">Metalloprotease</keyword>
<accession>B1MXF0</accession>
<evidence type="ECO:0000313" key="8">
    <source>
        <dbReference type="EMBL" id="ACA82202.1"/>
    </source>
</evidence>
<sequence>MILDDQVEKFYTLLGYDGRKGVDDLRRFFPHDYDLNEIGHDTMMDFIADNPTLHGALLTGIAIGQQVAASIRPVLLNAKFSENIGHFAQQKLGHFKQEQLCVALLDAQLNVIGWETVFIGSLTSVQASPREIFQRVLIANALGFMIIHNHPSGNVMPSDTDIAFSQRLKQLGDQMAVPMFDSFVVTYDSYWSLSENAQLKCPA</sequence>
<evidence type="ECO:0000256" key="1">
    <source>
        <dbReference type="ARBA" id="ARBA00010243"/>
    </source>
</evidence>
<evidence type="ECO:0000256" key="4">
    <source>
        <dbReference type="ARBA" id="ARBA00022801"/>
    </source>
</evidence>
<dbReference type="RefSeq" id="WP_004905163.1">
    <property type="nucleotide sequence ID" value="NC_010471.1"/>
</dbReference>
<evidence type="ECO:0000256" key="6">
    <source>
        <dbReference type="ARBA" id="ARBA00023049"/>
    </source>
</evidence>